<sequence length="231" mass="25576">MTGPTPTVTPAHTTAHSKGRGTLTLVLPRLPRRWRTPGDYHINLGSRVFLLDEEEARYEAFDLRNIEFTLTVDASQLPCGVNGPLYFVEMPLDGGVQASGGSNEAGADKVVDTNRKVTVVTQFLTSEKDERALREIRRMHIQDERVIQNSLGFEQYDSITDEFCAALKEVFGNGLPDDFGGLATIGEAFKRGMVLNMSIWDDFDRETSKGWMDGVFPADEDPPKPGVVRGP</sequence>
<dbReference type="EC" id="3.2.1.-" evidence="9"/>
<gene>
    <name evidence="11" type="ORF">VNI00_014502</name>
</gene>
<dbReference type="EMBL" id="JAYKXP010000082">
    <property type="protein sequence ID" value="KAK7029469.1"/>
    <property type="molecule type" value="Genomic_DNA"/>
</dbReference>
<evidence type="ECO:0000256" key="7">
    <source>
        <dbReference type="ARBA" id="ARBA00023295"/>
    </source>
</evidence>
<evidence type="ECO:0000256" key="1">
    <source>
        <dbReference type="ARBA" id="ARBA00000966"/>
    </source>
</evidence>
<evidence type="ECO:0000256" key="8">
    <source>
        <dbReference type="ARBA" id="ARBA00023326"/>
    </source>
</evidence>
<dbReference type="InterPro" id="IPR037019">
    <property type="entry name" value="Glyco_hydro_7_sf"/>
</dbReference>
<keyword evidence="3 9" id="KW-0378">Hydrolase</keyword>
<evidence type="ECO:0000256" key="5">
    <source>
        <dbReference type="ARBA" id="ARBA00023180"/>
    </source>
</evidence>
<evidence type="ECO:0000256" key="3">
    <source>
        <dbReference type="ARBA" id="ARBA00022801"/>
    </source>
</evidence>
<comment type="caution">
    <text evidence="11">The sequence shown here is derived from an EMBL/GenBank/DDBJ whole genome shotgun (WGS) entry which is preliminary data.</text>
</comment>
<organism evidence="11 12">
    <name type="scientific">Paramarasmius palmivorus</name>
    <dbReference type="NCBI Taxonomy" id="297713"/>
    <lineage>
        <taxon>Eukaryota</taxon>
        <taxon>Fungi</taxon>
        <taxon>Dikarya</taxon>
        <taxon>Basidiomycota</taxon>
        <taxon>Agaricomycotina</taxon>
        <taxon>Agaricomycetes</taxon>
        <taxon>Agaricomycetidae</taxon>
        <taxon>Agaricales</taxon>
        <taxon>Marasmiineae</taxon>
        <taxon>Marasmiaceae</taxon>
        <taxon>Paramarasmius</taxon>
    </lineage>
</organism>
<dbReference type="Pfam" id="PF00840">
    <property type="entry name" value="Glyco_hydro_7"/>
    <property type="match status" value="1"/>
</dbReference>
<keyword evidence="5" id="KW-0325">Glycoprotein</keyword>
<keyword evidence="12" id="KW-1185">Reference proteome</keyword>
<dbReference type="PANTHER" id="PTHR33753:SF1">
    <property type="entry name" value="ENDO-BETA-1,4-GLUCANASE CELB"/>
    <property type="match status" value="1"/>
</dbReference>
<evidence type="ECO:0000313" key="12">
    <source>
        <dbReference type="Proteomes" id="UP001383192"/>
    </source>
</evidence>
<dbReference type="GO" id="GO:0030245">
    <property type="term" value="P:cellulose catabolic process"/>
    <property type="evidence" value="ECO:0007669"/>
    <property type="project" value="UniProtKB-KW"/>
</dbReference>
<keyword evidence="6" id="KW-0119">Carbohydrate metabolism</keyword>
<comment type="similarity">
    <text evidence="2 9">Belongs to the glycosyl hydrolase 7 (cellulase C) family.</text>
</comment>
<dbReference type="InterPro" id="IPR013320">
    <property type="entry name" value="ConA-like_dom_sf"/>
</dbReference>
<keyword evidence="7 9" id="KW-0326">Glycosidase</keyword>
<evidence type="ECO:0000256" key="4">
    <source>
        <dbReference type="ARBA" id="ARBA00023001"/>
    </source>
</evidence>
<dbReference type="GO" id="GO:0016162">
    <property type="term" value="F:cellulose 1,4-beta-cellobiosidase activity"/>
    <property type="evidence" value="ECO:0007669"/>
    <property type="project" value="UniProtKB-EC"/>
</dbReference>
<comment type="catalytic activity">
    <reaction evidence="1">
        <text>Endohydrolysis of (1-&gt;4)-beta-D-glucosidic linkages in cellulose, lichenin and cereal beta-D-glucans.</text>
        <dbReference type="EC" id="3.2.1.4"/>
    </reaction>
</comment>
<dbReference type="Gene3D" id="2.70.100.10">
    <property type="entry name" value="Glycoside hydrolase, family 7, domain"/>
    <property type="match status" value="2"/>
</dbReference>
<accession>A0AAW0BVJ3</accession>
<keyword evidence="8 9" id="KW-0624">Polysaccharide degradation</keyword>
<evidence type="ECO:0000256" key="10">
    <source>
        <dbReference type="SAM" id="MobiDB-lite"/>
    </source>
</evidence>
<dbReference type="Proteomes" id="UP001383192">
    <property type="component" value="Unassembled WGS sequence"/>
</dbReference>
<evidence type="ECO:0000256" key="2">
    <source>
        <dbReference type="ARBA" id="ARBA00006044"/>
    </source>
</evidence>
<protein>
    <recommendedName>
        <fullName evidence="9">Glucanase</fullName>
        <ecNumber evidence="9">3.2.1.-</ecNumber>
    </recommendedName>
</protein>
<dbReference type="AlphaFoldDB" id="A0AAW0BVJ3"/>
<evidence type="ECO:0000256" key="9">
    <source>
        <dbReference type="RuleBase" id="RU361164"/>
    </source>
</evidence>
<feature type="region of interest" description="Disordered" evidence="10">
    <location>
        <begin position="1"/>
        <end position="20"/>
    </location>
</feature>
<evidence type="ECO:0000313" key="11">
    <source>
        <dbReference type="EMBL" id="KAK7029469.1"/>
    </source>
</evidence>
<proteinExistence type="inferred from homology"/>
<reference evidence="11 12" key="1">
    <citation type="submission" date="2024-01" db="EMBL/GenBank/DDBJ databases">
        <title>A draft genome for a cacao thread blight-causing isolate of Paramarasmius palmivorus.</title>
        <authorList>
            <person name="Baruah I.K."/>
            <person name="Bukari Y."/>
            <person name="Amoako-Attah I."/>
            <person name="Meinhardt L.W."/>
            <person name="Bailey B.A."/>
            <person name="Cohen S.P."/>
        </authorList>
    </citation>
    <scope>NUCLEOTIDE SEQUENCE [LARGE SCALE GENOMIC DNA]</scope>
    <source>
        <strain evidence="11 12">GH-12</strain>
    </source>
</reference>
<evidence type="ECO:0000256" key="6">
    <source>
        <dbReference type="ARBA" id="ARBA00023277"/>
    </source>
</evidence>
<dbReference type="PRINTS" id="PR00734">
    <property type="entry name" value="GLHYDRLASE7"/>
</dbReference>
<keyword evidence="4 9" id="KW-0136">Cellulose degradation</keyword>
<dbReference type="InterPro" id="IPR001722">
    <property type="entry name" value="Glyco_hydro_7"/>
</dbReference>
<dbReference type="SUPFAM" id="SSF49899">
    <property type="entry name" value="Concanavalin A-like lectins/glucanases"/>
    <property type="match status" value="1"/>
</dbReference>
<name>A0AAW0BVJ3_9AGAR</name>
<dbReference type="PANTHER" id="PTHR33753">
    <property type="entry name" value="1,4-BETA-D-GLUCAN CELLOBIOHYDROLASE B"/>
    <property type="match status" value="1"/>
</dbReference>